<evidence type="ECO:0000256" key="10">
    <source>
        <dbReference type="ARBA" id="ARBA00023270"/>
    </source>
</evidence>
<feature type="site" description="Part of a proton relay during catalysis" evidence="12">
    <location>
        <position position="124"/>
    </location>
</feature>
<evidence type="ECO:0000256" key="8">
    <source>
        <dbReference type="ARBA" id="ARBA00023154"/>
    </source>
</evidence>
<dbReference type="Gene3D" id="3.20.20.70">
    <property type="entry name" value="Aldolase class I"/>
    <property type="match status" value="1"/>
</dbReference>
<dbReference type="InterPro" id="IPR013785">
    <property type="entry name" value="Aldolase_TIM"/>
</dbReference>
<evidence type="ECO:0000256" key="9">
    <source>
        <dbReference type="ARBA" id="ARBA00023239"/>
    </source>
</evidence>
<evidence type="ECO:0000256" key="6">
    <source>
        <dbReference type="ARBA" id="ARBA00022605"/>
    </source>
</evidence>
<evidence type="ECO:0000256" key="1">
    <source>
        <dbReference type="ARBA" id="ARBA00003294"/>
    </source>
</evidence>
<keyword evidence="17" id="KW-1185">Reference proteome</keyword>
<dbReference type="InterPro" id="IPR020625">
    <property type="entry name" value="Schiff_base-form_aldolases_AS"/>
</dbReference>
<protein>
    <recommendedName>
        <fullName evidence="4 12">4-hydroxy-tetrahydrodipicolinate synthase</fullName>
        <shortName evidence="12">HTPA synthase</shortName>
        <ecNumber evidence="4 12">4.3.3.7</ecNumber>
    </recommendedName>
</protein>
<reference evidence="16 17" key="1">
    <citation type="submission" date="2016-10" db="EMBL/GenBank/DDBJ databases">
        <authorList>
            <person name="de Groot N.N."/>
        </authorList>
    </citation>
    <scope>NUCLEOTIDE SEQUENCE [LARGE SCALE GENOMIC DNA]</scope>
    <source>
        <strain evidence="16 17">CGMCC 4.6945</strain>
    </source>
</reference>
<feature type="site" description="Part of a proton relay during catalysis" evidence="12">
    <location>
        <position position="61"/>
    </location>
</feature>
<evidence type="ECO:0000313" key="16">
    <source>
        <dbReference type="EMBL" id="SFA75895.1"/>
    </source>
</evidence>
<dbReference type="PANTHER" id="PTHR12128:SF66">
    <property type="entry name" value="4-HYDROXY-2-OXOGLUTARATE ALDOLASE, MITOCHONDRIAL"/>
    <property type="match status" value="1"/>
</dbReference>
<evidence type="ECO:0000256" key="3">
    <source>
        <dbReference type="ARBA" id="ARBA00007592"/>
    </source>
</evidence>
<evidence type="ECO:0000256" key="15">
    <source>
        <dbReference type="PIRSR" id="PIRSR001365-2"/>
    </source>
</evidence>
<evidence type="ECO:0000256" key="13">
    <source>
        <dbReference type="PIRNR" id="PIRNR001365"/>
    </source>
</evidence>
<comment type="caution">
    <text evidence="12">Was originally thought to be a dihydrodipicolinate synthase (DHDPS), catalyzing the condensation of (S)-aspartate-beta-semialdehyde [(S)-ASA] and pyruvate to dihydrodipicolinate (DHDP). However, it was shown in E.coli that the product of the enzymatic reaction is not dihydrodipicolinate but in fact (4S)-4-hydroxy-2,3,4,5-tetrahydro-(2S)-dipicolinic acid (HTPA), and that the consecutive dehydration reaction leading to DHDP is not spontaneous but catalyzed by DapB.</text>
</comment>
<evidence type="ECO:0000256" key="12">
    <source>
        <dbReference type="HAMAP-Rule" id="MF_00418"/>
    </source>
</evidence>
<feature type="binding site" evidence="12 15">
    <location>
        <position position="62"/>
    </location>
    <ligand>
        <name>pyruvate</name>
        <dbReference type="ChEBI" id="CHEBI:15361"/>
    </ligand>
</feature>
<dbReference type="InterPro" id="IPR002220">
    <property type="entry name" value="DapA-like"/>
</dbReference>
<dbReference type="PIRSF" id="PIRSF001365">
    <property type="entry name" value="DHDPS"/>
    <property type="match status" value="1"/>
</dbReference>
<dbReference type="Pfam" id="PF00701">
    <property type="entry name" value="DHDPS"/>
    <property type="match status" value="1"/>
</dbReference>
<dbReference type="GO" id="GO:0009089">
    <property type="term" value="P:lysine biosynthetic process via diaminopimelate"/>
    <property type="evidence" value="ECO:0007669"/>
    <property type="project" value="UniProtKB-UniRule"/>
</dbReference>
<evidence type="ECO:0000256" key="7">
    <source>
        <dbReference type="ARBA" id="ARBA00022915"/>
    </source>
</evidence>
<evidence type="ECO:0000256" key="11">
    <source>
        <dbReference type="ARBA" id="ARBA00047836"/>
    </source>
</evidence>
<evidence type="ECO:0000256" key="14">
    <source>
        <dbReference type="PIRSR" id="PIRSR001365-1"/>
    </source>
</evidence>
<dbReference type="HAMAP" id="MF_00418">
    <property type="entry name" value="DapA"/>
    <property type="match status" value="1"/>
</dbReference>
<dbReference type="GO" id="GO:0005829">
    <property type="term" value="C:cytosol"/>
    <property type="evidence" value="ECO:0007669"/>
    <property type="project" value="TreeGrafter"/>
</dbReference>
<evidence type="ECO:0000256" key="2">
    <source>
        <dbReference type="ARBA" id="ARBA00005120"/>
    </source>
</evidence>
<name>A0A1I0VHN7_9CELL</name>
<dbReference type="InterPro" id="IPR005263">
    <property type="entry name" value="DapA"/>
</dbReference>
<dbReference type="PANTHER" id="PTHR12128">
    <property type="entry name" value="DIHYDRODIPICOLINATE SYNTHASE"/>
    <property type="match status" value="1"/>
</dbReference>
<accession>A0A1I0VHN7</accession>
<evidence type="ECO:0000256" key="5">
    <source>
        <dbReference type="ARBA" id="ARBA00022490"/>
    </source>
</evidence>
<dbReference type="SUPFAM" id="SSF51569">
    <property type="entry name" value="Aldolase"/>
    <property type="match status" value="1"/>
</dbReference>
<comment type="subcellular location">
    <subcellularLocation>
        <location evidence="12">Cytoplasm</location>
    </subcellularLocation>
</comment>
<keyword evidence="8 12" id="KW-0457">Lysine biosynthesis</keyword>
<dbReference type="AlphaFoldDB" id="A0A1I0VHN7"/>
<dbReference type="SMART" id="SM01130">
    <property type="entry name" value="DHDPS"/>
    <property type="match status" value="1"/>
</dbReference>
<dbReference type="GO" id="GO:0019877">
    <property type="term" value="P:diaminopimelate biosynthetic process"/>
    <property type="evidence" value="ECO:0007669"/>
    <property type="project" value="UniProtKB-UniRule"/>
</dbReference>
<dbReference type="PRINTS" id="PR00146">
    <property type="entry name" value="DHPICSNTHASE"/>
</dbReference>
<organism evidence="16 17">
    <name type="scientific">Cellulomonas marina</name>
    <dbReference type="NCBI Taxonomy" id="988821"/>
    <lineage>
        <taxon>Bacteria</taxon>
        <taxon>Bacillati</taxon>
        <taxon>Actinomycetota</taxon>
        <taxon>Actinomycetes</taxon>
        <taxon>Micrococcales</taxon>
        <taxon>Cellulomonadaceae</taxon>
        <taxon>Cellulomonas</taxon>
    </lineage>
</organism>
<keyword evidence="6 12" id="KW-0028">Amino-acid biosynthesis</keyword>
<keyword evidence="7 12" id="KW-0220">Diaminopimelate biosynthesis</keyword>
<dbReference type="PROSITE" id="PS00665">
    <property type="entry name" value="DHDPS_1"/>
    <property type="match status" value="1"/>
</dbReference>
<evidence type="ECO:0000313" key="17">
    <source>
        <dbReference type="Proteomes" id="UP000199012"/>
    </source>
</evidence>
<dbReference type="STRING" id="988821.SAMN05421867_101405"/>
<dbReference type="UniPathway" id="UPA00034">
    <property type="reaction ID" value="UER00017"/>
</dbReference>
<dbReference type="EMBL" id="FOKA01000001">
    <property type="protein sequence ID" value="SFA75895.1"/>
    <property type="molecule type" value="Genomic_DNA"/>
</dbReference>
<feature type="active site" description="Schiff-base intermediate with substrate" evidence="12 14">
    <location>
        <position position="178"/>
    </location>
</feature>
<comment type="similarity">
    <text evidence="3 12 13">Belongs to the DapA family.</text>
</comment>
<dbReference type="GO" id="GO:0008840">
    <property type="term" value="F:4-hydroxy-tetrahydrodipicolinate synthase activity"/>
    <property type="evidence" value="ECO:0007669"/>
    <property type="project" value="UniProtKB-UniRule"/>
</dbReference>
<proteinExistence type="inferred from homology"/>
<dbReference type="EC" id="4.3.3.7" evidence="4 12"/>
<sequence>MAGRYREPMPPVARPGRPFGSVLTAMVTPMRTDGTLDLDAAVALARHLVEQGNDGLVLNGTTGEAPTTHAPEKAELVAAVVEAVGDRAWVVAGAGSNDTLHAVRMAEQAAAAGAHGLLVVAPYYSRPSQDGVVAHVTAVADATDLPVMLYDVPGRTGVRLAPATVERLAAHDRVVAMKDAAGDAFTAAQLVATTGLAWYAGDDGAYLTVLAHGGVGIVSVVGHVASAGLAEIARAWDAGDHARALEAFRRVVPAVVALNGAGFQAVAAKAALEVLGLLGNRALRLPLVPASEEEVDAIRAGLRAAGLLVPEGAHAP</sequence>
<keyword evidence="5 12" id="KW-0963">Cytoplasm</keyword>
<comment type="function">
    <text evidence="1 12">Catalyzes the condensation of (S)-aspartate-beta-semialdehyde [(S)-ASA] and pyruvate to 4-hydroxy-tetrahydrodipicolinate (HTPA).</text>
</comment>
<comment type="pathway">
    <text evidence="2 12">Amino-acid biosynthesis; L-lysine biosynthesis via DAP pathway; (S)-tetrahydrodipicolinate from L-aspartate: step 3/4.</text>
</comment>
<dbReference type="CDD" id="cd00950">
    <property type="entry name" value="DHDPS"/>
    <property type="match status" value="1"/>
</dbReference>
<dbReference type="InterPro" id="IPR020624">
    <property type="entry name" value="Schiff_base-form_aldolases_CS"/>
</dbReference>
<gene>
    <name evidence="12" type="primary">dapA</name>
    <name evidence="16" type="ORF">SAMN05421867_101405</name>
</gene>
<comment type="catalytic activity">
    <reaction evidence="11 12">
        <text>L-aspartate 4-semialdehyde + pyruvate = (2S,4S)-4-hydroxy-2,3,4,5-tetrahydrodipicolinate + H2O + H(+)</text>
        <dbReference type="Rhea" id="RHEA:34171"/>
        <dbReference type="ChEBI" id="CHEBI:15361"/>
        <dbReference type="ChEBI" id="CHEBI:15377"/>
        <dbReference type="ChEBI" id="CHEBI:15378"/>
        <dbReference type="ChEBI" id="CHEBI:67139"/>
        <dbReference type="ChEBI" id="CHEBI:537519"/>
        <dbReference type="EC" id="4.3.3.7"/>
    </reaction>
</comment>
<evidence type="ECO:0000256" key="4">
    <source>
        <dbReference type="ARBA" id="ARBA00012086"/>
    </source>
</evidence>
<dbReference type="PROSITE" id="PS00666">
    <property type="entry name" value="DHDPS_2"/>
    <property type="match status" value="1"/>
</dbReference>
<feature type="active site" description="Proton donor/acceptor" evidence="12 14">
    <location>
        <position position="150"/>
    </location>
</feature>
<dbReference type="NCBIfam" id="TIGR00674">
    <property type="entry name" value="dapA"/>
    <property type="match status" value="1"/>
</dbReference>
<keyword evidence="9 12" id="KW-0456">Lyase</keyword>
<keyword evidence="10 12" id="KW-0704">Schiff base</keyword>
<comment type="subunit">
    <text evidence="12">Homotetramer; dimer of dimers.</text>
</comment>
<feature type="binding site" evidence="12 15">
    <location>
        <position position="218"/>
    </location>
    <ligand>
        <name>pyruvate</name>
        <dbReference type="ChEBI" id="CHEBI:15361"/>
    </ligand>
</feature>
<dbReference type="Proteomes" id="UP000199012">
    <property type="component" value="Unassembled WGS sequence"/>
</dbReference>